<name>A0A4Q2U0I9_9HYPH</name>
<evidence type="ECO:0000313" key="2">
    <source>
        <dbReference type="Proteomes" id="UP000290759"/>
    </source>
</evidence>
<reference evidence="1 2" key="1">
    <citation type="submission" date="2018-12" db="EMBL/GenBank/DDBJ databases">
        <authorList>
            <person name="Grouzdev D.S."/>
            <person name="Krutkina M.S."/>
        </authorList>
    </citation>
    <scope>NUCLEOTIDE SEQUENCE [LARGE SCALE GENOMIC DNA]</scope>
    <source>
        <strain evidence="1 2">RmlP026</strain>
    </source>
</reference>
<accession>A0A4Q2U0I9</accession>
<evidence type="ECO:0000313" key="1">
    <source>
        <dbReference type="EMBL" id="RYC29792.1"/>
    </source>
</evidence>
<proteinExistence type="predicted"/>
<protein>
    <submittedName>
        <fullName evidence="1">Uncharacterized protein</fullName>
    </submittedName>
</protein>
<keyword evidence="2" id="KW-1185">Reference proteome</keyword>
<sequence>MKRWFGSASPQQRLMQHLFRTLDGAPEAVCLAYADAEREGKIVRPCGAEFMTSNTHAHLLLEKGKLREWLSR</sequence>
<reference evidence="1 2" key="2">
    <citation type="submission" date="2019-02" db="EMBL/GenBank/DDBJ databases">
        <title>'Lichenibacterium ramalinii' gen. nov. sp. nov., 'Lichenibacterium minor' gen. nov. sp. nov.</title>
        <authorList>
            <person name="Pankratov T."/>
        </authorList>
    </citation>
    <scope>NUCLEOTIDE SEQUENCE [LARGE SCALE GENOMIC DNA]</scope>
    <source>
        <strain evidence="1 2">RmlP026</strain>
    </source>
</reference>
<organism evidence="1 2">
    <name type="scientific">Lichenibacterium minor</name>
    <dbReference type="NCBI Taxonomy" id="2316528"/>
    <lineage>
        <taxon>Bacteria</taxon>
        <taxon>Pseudomonadati</taxon>
        <taxon>Pseudomonadota</taxon>
        <taxon>Alphaproteobacteria</taxon>
        <taxon>Hyphomicrobiales</taxon>
        <taxon>Lichenihabitantaceae</taxon>
        <taxon>Lichenibacterium</taxon>
    </lineage>
</organism>
<gene>
    <name evidence="1" type="ORF">D3273_22275</name>
</gene>
<comment type="caution">
    <text evidence="1">The sequence shown here is derived from an EMBL/GenBank/DDBJ whole genome shotgun (WGS) entry which is preliminary data.</text>
</comment>
<dbReference type="RefSeq" id="WP_129229098.1">
    <property type="nucleotide sequence ID" value="NZ_QYBB01000040.1"/>
</dbReference>
<dbReference type="EMBL" id="QYBB01000040">
    <property type="protein sequence ID" value="RYC29792.1"/>
    <property type="molecule type" value="Genomic_DNA"/>
</dbReference>
<dbReference type="Proteomes" id="UP000290759">
    <property type="component" value="Unassembled WGS sequence"/>
</dbReference>
<dbReference type="AlphaFoldDB" id="A0A4Q2U0I9"/>